<name>A0A1E1K2K4_9HELO</name>
<feature type="region of interest" description="Disordered" evidence="1">
    <location>
        <begin position="125"/>
        <end position="162"/>
    </location>
</feature>
<feature type="transmembrane region" description="Helical" evidence="2">
    <location>
        <begin position="319"/>
        <end position="340"/>
    </location>
</feature>
<keyword evidence="4" id="KW-1185">Reference proteome</keyword>
<feature type="transmembrane region" description="Helical" evidence="2">
    <location>
        <begin position="292"/>
        <end position="313"/>
    </location>
</feature>
<keyword evidence="2" id="KW-0472">Membrane</keyword>
<feature type="compositionally biased region" description="Low complexity" evidence="1">
    <location>
        <begin position="401"/>
        <end position="413"/>
    </location>
</feature>
<proteinExistence type="predicted"/>
<reference evidence="4" key="1">
    <citation type="submission" date="2016-03" db="EMBL/GenBank/DDBJ databases">
        <authorList>
            <person name="Guldener U."/>
        </authorList>
    </citation>
    <scope>NUCLEOTIDE SEQUENCE [LARGE SCALE GENOMIC DNA]</scope>
    <source>
        <strain evidence="4">04CH-RAC-A.6.1</strain>
    </source>
</reference>
<dbReference type="OrthoDB" id="10623438at2759"/>
<feature type="region of interest" description="Disordered" evidence="1">
    <location>
        <begin position="1"/>
        <end position="90"/>
    </location>
</feature>
<dbReference type="Proteomes" id="UP000178912">
    <property type="component" value="Unassembled WGS sequence"/>
</dbReference>
<feature type="compositionally biased region" description="Low complexity" evidence="1">
    <location>
        <begin position="17"/>
        <end position="27"/>
    </location>
</feature>
<dbReference type="EMBL" id="FJUX01000012">
    <property type="protein sequence ID" value="CZS92357.1"/>
    <property type="molecule type" value="Genomic_DNA"/>
</dbReference>
<feature type="region of interest" description="Disordered" evidence="1">
    <location>
        <begin position="183"/>
        <end position="214"/>
    </location>
</feature>
<keyword evidence="2" id="KW-1133">Transmembrane helix</keyword>
<accession>A0A1E1K2K4</accession>
<evidence type="ECO:0000256" key="1">
    <source>
        <dbReference type="SAM" id="MobiDB-lite"/>
    </source>
</evidence>
<dbReference type="AlphaFoldDB" id="A0A1E1K2K4"/>
<keyword evidence="2" id="KW-0812">Transmembrane</keyword>
<evidence type="ECO:0000313" key="3">
    <source>
        <dbReference type="EMBL" id="CZS92357.1"/>
    </source>
</evidence>
<organism evidence="3 4">
    <name type="scientific">Rhynchosporium agropyri</name>
    <dbReference type="NCBI Taxonomy" id="914238"/>
    <lineage>
        <taxon>Eukaryota</taxon>
        <taxon>Fungi</taxon>
        <taxon>Dikarya</taxon>
        <taxon>Ascomycota</taxon>
        <taxon>Pezizomycotina</taxon>
        <taxon>Leotiomycetes</taxon>
        <taxon>Helotiales</taxon>
        <taxon>Ploettnerulaceae</taxon>
        <taxon>Rhynchosporium</taxon>
    </lineage>
</organism>
<feature type="transmembrane region" description="Helical" evidence="2">
    <location>
        <begin position="352"/>
        <end position="372"/>
    </location>
</feature>
<feature type="compositionally biased region" description="Polar residues" evidence="1">
    <location>
        <begin position="1"/>
        <end position="11"/>
    </location>
</feature>
<feature type="compositionally biased region" description="Basic and acidic residues" evidence="1">
    <location>
        <begin position="125"/>
        <end position="138"/>
    </location>
</feature>
<feature type="region of interest" description="Disordered" evidence="1">
    <location>
        <begin position="401"/>
        <end position="421"/>
    </location>
</feature>
<feature type="compositionally biased region" description="Acidic residues" evidence="1">
    <location>
        <begin position="58"/>
        <end position="78"/>
    </location>
</feature>
<gene>
    <name evidence="3" type="ORF">RAG0_02761</name>
</gene>
<evidence type="ECO:0000256" key="2">
    <source>
        <dbReference type="SAM" id="Phobius"/>
    </source>
</evidence>
<protein>
    <submittedName>
        <fullName evidence="3">Uncharacterized protein</fullName>
    </submittedName>
</protein>
<evidence type="ECO:0000313" key="4">
    <source>
        <dbReference type="Proteomes" id="UP000178912"/>
    </source>
</evidence>
<sequence length="666" mass="75464">MPHPNKPQSRSKLIPKSQSQPQTQQQPRGHFLRSDSLDEARGFAPSPSPPTRHSQPDLEPDPDPDSDPDSDPEPDSSEYDSSNADIDAADADVKANAELADLQLRLANTETALADCRESLAAKKEHNNAPRQDPENHGPVRQPQRRRPSREDNPVIRRTHTNQTFSFSIEDWRNFDRIPPSDHVSLRTQSEPTMPPVPYLPRFPHRRRSSQPERLPVRDKELEVIVPRAGLISRIQRYIQNLGHQISIYYYSTQTFIQAIVSSIPGTLTHIQRPAVQYIQTQYRRIHYPLRLIIHLLRYIFIHLTAEILRILIHLFSFLIPYAVLTYGLVALMYFGLYALRESSTTSSIFGLAAFPIFTPCAFFLCMVPGVYEVDVYSICPPRDNTGGSYFFKANPQNSHSSNSVSSGSDSGSKPPPEPSPAEAALLTQFSTLISPTFWDSSLTHAKSLESLGHDLRLAREPYESLYHSWKWTLDLFLQQRRGHVLDPLMKVAVCLEEEAETLIFFHGKVVSAYLNVEVTLGYFGDKLDALAKRPVSSGILGGIGIGGASSLARDSARLKSNYIHFATSIIAEIDELITHINTILELTSRTDSSLVSLRKALFELELARLVDWDNQYWWVKFWWGRKGSVWRREGREVSGIVVGHGDMIKQLEEVRSMLKDRRIGW</sequence>
<feature type="compositionally biased region" description="Basic and acidic residues" evidence="1">
    <location>
        <begin position="32"/>
        <end position="41"/>
    </location>
</feature>